<feature type="domain" description="Response regulatory" evidence="4">
    <location>
        <begin position="2"/>
        <end position="121"/>
    </location>
</feature>
<dbReference type="Pfam" id="PF00072">
    <property type="entry name" value="Response_reg"/>
    <property type="match status" value="1"/>
</dbReference>
<accession>A0ABN6D669</accession>
<dbReference type="PANTHER" id="PTHR45138:SF9">
    <property type="entry name" value="DIGUANYLATE CYCLASE DGCM-RELATED"/>
    <property type="match status" value="1"/>
</dbReference>
<keyword evidence="3" id="KW-0597">Phosphoprotein</keyword>
<dbReference type="InterPro" id="IPR050469">
    <property type="entry name" value="Diguanylate_Cyclase"/>
</dbReference>
<evidence type="ECO:0000256" key="3">
    <source>
        <dbReference type="PROSITE-ProRule" id="PRU00169"/>
    </source>
</evidence>
<name>A0ABN6D669_9BURK</name>
<evidence type="ECO:0000256" key="1">
    <source>
        <dbReference type="ARBA" id="ARBA00012528"/>
    </source>
</evidence>
<dbReference type="EC" id="2.7.7.65" evidence="1"/>
<sequence>MKILLVDDARSVVMVMTSRLASYGYDVVHAANGQEAVAAFASAAPDLVLMDIEMPVMNGFEATNRIRAFEATKQWAWTPVIFLTSSDTVENLVTAIEAGGDDFMSKFVPEPVLQAKMKAMSRIAGLRKSLSQANQKLQDLASQDGLTGLCNRRSMDVRTDQLWLEAQAREQPFGLLMLDIDNFKKYNDHYGHQTGDDCLRQVAHAIDAAIHHANQLGMTHRAFTARYGGEEFSVIMPRATPQSILKVANSIVKAVYGLAIAHELNEAWGVVSISVGGALKNPAQGEVVDLFREADARLYQAKTLGRNRAVVDDSPNSVPKLDGVVDRTGFVESH</sequence>
<comment type="catalytic activity">
    <reaction evidence="2">
        <text>2 GTP = 3',3'-c-di-GMP + 2 diphosphate</text>
        <dbReference type="Rhea" id="RHEA:24898"/>
        <dbReference type="ChEBI" id="CHEBI:33019"/>
        <dbReference type="ChEBI" id="CHEBI:37565"/>
        <dbReference type="ChEBI" id="CHEBI:58805"/>
        <dbReference type="EC" id="2.7.7.65"/>
    </reaction>
</comment>
<dbReference type="SUPFAM" id="SSF55073">
    <property type="entry name" value="Nucleotide cyclase"/>
    <property type="match status" value="1"/>
</dbReference>
<dbReference type="RefSeq" id="WP_223912621.1">
    <property type="nucleotide sequence ID" value="NZ_AP024238.1"/>
</dbReference>
<dbReference type="SMART" id="SM00448">
    <property type="entry name" value="REC"/>
    <property type="match status" value="1"/>
</dbReference>
<dbReference type="InterPro" id="IPR001789">
    <property type="entry name" value="Sig_transdc_resp-reg_receiver"/>
</dbReference>
<reference evidence="6 7" key="1">
    <citation type="journal article" date="2021" name="Microbiol. Spectr.">
        <title>A Single Bacterium Capable of Oxidation and Reduction of Iron at Circumneutral pH.</title>
        <authorList>
            <person name="Kato S."/>
            <person name="Ohkuma M."/>
        </authorList>
    </citation>
    <scope>NUCLEOTIDE SEQUENCE [LARGE SCALE GENOMIC DNA]</scope>
    <source>
        <strain evidence="6 7">MIZ03</strain>
    </source>
</reference>
<evidence type="ECO:0000259" key="4">
    <source>
        <dbReference type="PROSITE" id="PS50110"/>
    </source>
</evidence>
<dbReference type="InterPro" id="IPR011006">
    <property type="entry name" value="CheY-like_superfamily"/>
</dbReference>
<dbReference type="EMBL" id="AP024238">
    <property type="protein sequence ID" value="BCO27524.1"/>
    <property type="molecule type" value="Genomic_DNA"/>
</dbReference>
<dbReference type="SUPFAM" id="SSF52172">
    <property type="entry name" value="CheY-like"/>
    <property type="match status" value="1"/>
</dbReference>
<dbReference type="PANTHER" id="PTHR45138">
    <property type="entry name" value="REGULATORY COMPONENTS OF SENSORY TRANSDUCTION SYSTEM"/>
    <property type="match status" value="1"/>
</dbReference>
<dbReference type="InterPro" id="IPR000160">
    <property type="entry name" value="GGDEF_dom"/>
</dbReference>
<dbReference type="InterPro" id="IPR043128">
    <property type="entry name" value="Rev_trsase/Diguanyl_cyclase"/>
</dbReference>
<dbReference type="Pfam" id="PF00990">
    <property type="entry name" value="GGDEF"/>
    <property type="match status" value="1"/>
</dbReference>
<dbReference type="Proteomes" id="UP000824366">
    <property type="component" value="Chromosome"/>
</dbReference>
<evidence type="ECO:0000313" key="7">
    <source>
        <dbReference type="Proteomes" id="UP000824366"/>
    </source>
</evidence>
<dbReference type="SMART" id="SM00267">
    <property type="entry name" value="GGDEF"/>
    <property type="match status" value="1"/>
</dbReference>
<gene>
    <name evidence="6" type="ORF">MIZ03_2412</name>
</gene>
<evidence type="ECO:0000256" key="2">
    <source>
        <dbReference type="ARBA" id="ARBA00034247"/>
    </source>
</evidence>
<organism evidence="6 7">
    <name type="scientific">Rhodoferax lithotrophicus</name>
    <dbReference type="NCBI Taxonomy" id="2798804"/>
    <lineage>
        <taxon>Bacteria</taxon>
        <taxon>Pseudomonadati</taxon>
        <taxon>Pseudomonadota</taxon>
        <taxon>Betaproteobacteria</taxon>
        <taxon>Burkholderiales</taxon>
        <taxon>Comamonadaceae</taxon>
        <taxon>Rhodoferax</taxon>
    </lineage>
</organism>
<keyword evidence="7" id="KW-1185">Reference proteome</keyword>
<feature type="domain" description="GGDEF" evidence="5">
    <location>
        <begin position="171"/>
        <end position="314"/>
    </location>
</feature>
<dbReference type="CDD" id="cd01949">
    <property type="entry name" value="GGDEF"/>
    <property type="match status" value="1"/>
</dbReference>
<dbReference type="Gene3D" id="3.30.70.270">
    <property type="match status" value="1"/>
</dbReference>
<dbReference type="NCBIfam" id="TIGR00254">
    <property type="entry name" value="GGDEF"/>
    <property type="match status" value="1"/>
</dbReference>
<feature type="modified residue" description="4-aspartylphosphate" evidence="3">
    <location>
        <position position="51"/>
    </location>
</feature>
<evidence type="ECO:0000313" key="6">
    <source>
        <dbReference type="EMBL" id="BCO27524.1"/>
    </source>
</evidence>
<dbReference type="InterPro" id="IPR029787">
    <property type="entry name" value="Nucleotide_cyclase"/>
</dbReference>
<evidence type="ECO:0000259" key="5">
    <source>
        <dbReference type="PROSITE" id="PS50887"/>
    </source>
</evidence>
<dbReference type="PROSITE" id="PS50110">
    <property type="entry name" value="RESPONSE_REGULATORY"/>
    <property type="match status" value="1"/>
</dbReference>
<dbReference type="PROSITE" id="PS50887">
    <property type="entry name" value="GGDEF"/>
    <property type="match status" value="1"/>
</dbReference>
<proteinExistence type="predicted"/>
<dbReference type="Gene3D" id="3.40.50.2300">
    <property type="match status" value="1"/>
</dbReference>
<protein>
    <recommendedName>
        <fullName evidence="1">diguanylate cyclase</fullName>
        <ecNumber evidence="1">2.7.7.65</ecNumber>
    </recommendedName>
</protein>